<dbReference type="PROSITE" id="PS51257">
    <property type="entry name" value="PROKAR_LIPOPROTEIN"/>
    <property type="match status" value="1"/>
</dbReference>
<protein>
    <recommendedName>
        <fullName evidence="4">Lipoprotein</fullName>
    </recommendedName>
</protein>
<gene>
    <name evidence="2" type="ORF">RSO01_57160</name>
</gene>
<evidence type="ECO:0000256" key="1">
    <source>
        <dbReference type="SAM" id="SignalP"/>
    </source>
</evidence>
<proteinExistence type="predicted"/>
<dbReference type="OrthoDB" id="7376437at2"/>
<feature type="chain" id="PRO_5021921157" description="Lipoprotein" evidence="1">
    <location>
        <begin position="19"/>
        <end position="119"/>
    </location>
</feature>
<evidence type="ECO:0000313" key="2">
    <source>
        <dbReference type="EMBL" id="GEP58550.1"/>
    </source>
</evidence>
<dbReference type="RefSeq" id="WP_147153892.1">
    <property type="nucleotide sequence ID" value="NZ_BKAJ01000103.1"/>
</dbReference>
<keyword evidence="3" id="KW-1185">Reference proteome</keyword>
<name>A0A512NHY2_9HYPH</name>
<feature type="signal peptide" evidence="1">
    <location>
        <begin position="1"/>
        <end position="18"/>
    </location>
</feature>
<dbReference type="EMBL" id="BKAJ01000103">
    <property type="protein sequence ID" value="GEP58550.1"/>
    <property type="molecule type" value="Genomic_DNA"/>
</dbReference>
<dbReference type="AlphaFoldDB" id="A0A512NHY2"/>
<accession>A0A512NHY2</accession>
<organism evidence="2 3">
    <name type="scientific">Reyranella soli</name>
    <dbReference type="NCBI Taxonomy" id="1230389"/>
    <lineage>
        <taxon>Bacteria</taxon>
        <taxon>Pseudomonadati</taxon>
        <taxon>Pseudomonadota</taxon>
        <taxon>Alphaproteobacteria</taxon>
        <taxon>Hyphomicrobiales</taxon>
        <taxon>Reyranellaceae</taxon>
        <taxon>Reyranella</taxon>
    </lineage>
</organism>
<keyword evidence="1" id="KW-0732">Signal</keyword>
<comment type="caution">
    <text evidence="2">The sequence shown here is derived from an EMBL/GenBank/DDBJ whole genome shotgun (WGS) entry which is preliminary data.</text>
</comment>
<sequence>MAKLGGFVVALGALSIMACTQTGQGGGMAGTGSQPAVPPPGLTVAQAAAYCTTLGNTYATYVGTVGAYLGSAIRGGEPADLDARVAIANCQDGNYAAGIPVLQEKLRDNRVTVPPPPTG</sequence>
<evidence type="ECO:0000313" key="3">
    <source>
        <dbReference type="Proteomes" id="UP000321058"/>
    </source>
</evidence>
<evidence type="ECO:0008006" key="4">
    <source>
        <dbReference type="Google" id="ProtNLM"/>
    </source>
</evidence>
<dbReference type="Proteomes" id="UP000321058">
    <property type="component" value="Unassembled WGS sequence"/>
</dbReference>
<reference evidence="2 3" key="1">
    <citation type="submission" date="2019-07" db="EMBL/GenBank/DDBJ databases">
        <title>Whole genome shotgun sequence of Reyranella soli NBRC 108950.</title>
        <authorList>
            <person name="Hosoyama A."/>
            <person name="Uohara A."/>
            <person name="Ohji S."/>
            <person name="Ichikawa N."/>
        </authorList>
    </citation>
    <scope>NUCLEOTIDE SEQUENCE [LARGE SCALE GENOMIC DNA]</scope>
    <source>
        <strain evidence="2 3">NBRC 108950</strain>
    </source>
</reference>